<organism evidence="1 2">
    <name type="scientific">Verticillium dahliae</name>
    <name type="common">Verticillium wilt</name>
    <dbReference type="NCBI Taxonomy" id="27337"/>
    <lineage>
        <taxon>Eukaryota</taxon>
        <taxon>Fungi</taxon>
        <taxon>Dikarya</taxon>
        <taxon>Ascomycota</taxon>
        <taxon>Pezizomycotina</taxon>
        <taxon>Sordariomycetes</taxon>
        <taxon>Hypocreomycetidae</taxon>
        <taxon>Glomerellales</taxon>
        <taxon>Plectosphaerellaceae</taxon>
        <taxon>Verticillium</taxon>
    </lineage>
</organism>
<evidence type="ECO:0000313" key="2">
    <source>
        <dbReference type="Proteomes" id="UP000288725"/>
    </source>
</evidence>
<dbReference type="Proteomes" id="UP000288725">
    <property type="component" value="Chromosome 2"/>
</dbReference>
<sequence>MVEGTELGMSTVDIAKTKPADSVIDPHPLVGSRASIGGSSIVSSIVSSSGGGSNNDSSYENCQGCRKIEMEEKQQEQARRLSEDEGVGLDLDDASLKSGKMVCLLIMSFPPFLPTYSTSISVGGGTKW</sequence>
<reference evidence="1 2" key="1">
    <citation type="submission" date="2018-12" db="EMBL/GenBank/DDBJ databases">
        <title>Genome of Verticillium dahliae isolate Getta Getta.</title>
        <authorList>
            <person name="Gardiner D.M."/>
        </authorList>
    </citation>
    <scope>NUCLEOTIDE SEQUENCE [LARGE SCALE GENOMIC DNA]</scope>
    <source>
        <strain evidence="1 2">Getta Getta</strain>
    </source>
</reference>
<name>A0A444RU33_VERDA</name>
<evidence type="ECO:0000313" key="1">
    <source>
        <dbReference type="EMBL" id="RXG44661.1"/>
    </source>
</evidence>
<dbReference type="EMBL" id="RSDZ01000080">
    <property type="protein sequence ID" value="RXG44661.1"/>
    <property type="molecule type" value="Genomic_DNA"/>
</dbReference>
<gene>
    <name evidence="1" type="ORF">VDGE_30477</name>
</gene>
<comment type="caution">
    <text evidence="1">The sequence shown here is derived from an EMBL/GenBank/DDBJ whole genome shotgun (WGS) entry which is preliminary data.</text>
</comment>
<protein>
    <submittedName>
        <fullName evidence="1">Uncharacterized protein</fullName>
    </submittedName>
</protein>
<dbReference type="AlphaFoldDB" id="A0A444RU33"/>
<proteinExistence type="predicted"/>
<accession>A0A444RU33</accession>